<protein>
    <submittedName>
        <fullName evidence="3">Uncharacterized protein</fullName>
    </submittedName>
</protein>
<keyword evidence="2" id="KW-0472">Membrane</keyword>
<comment type="caution">
    <text evidence="3">The sequence shown here is derived from an EMBL/GenBank/DDBJ whole genome shotgun (WGS) entry which is preliminary data.</text>
</comment>
<sequence length="131" mass="14479">MKVSSKSTQARLYVNLTFISFEGAAGGWRHGGGGEDRSTNPRRHPWRVPPSQQNNTAVTAQVGGTARIRCYTHFLADEMVRVIFIGGGGGGGGGECLLLILLLFLLLLFVYLFVCYCCYFVVFFICLLFFL</sequence>
<dbReference type="Proteomes" id="UP000324222">
    <property type="component" value="Unassembled WGS sequence"/>
</dbReference>
<dbReference type="EMBL" id="VSRR010076440">
    <property type="protein sequence ID" value="MPC88044.1"/>
    <property type="molecule type" value="Genomic_DNA"/>
</dbReference>
<accession>A0A5B7J6F3</accession>
<keyword evidence="2" id="KW-1133">Transmembrane helix</keyword>
<evidence type="ECO:0000256" key="1">
    <source>
        <dbReference type="SAM" id="MobiDB-lite"/>
    </source>
</evidence>
<dbReference type="OrthoDB" id="190835at2759"/>
<evidence type="ECO:0000256" key="2">
    <source>
        <dbReference type="SAM" id="Phobius"/>
    </source>
</evidence>
<keyword evidence="4" id="KW-1185">Reference proteome</keyword>
<organism evidence="3 4">
    <name type="scientific">Portunus trituberculatus</name>
    <name type="common">Swimming crab</name>
    <name type="synonym">Neptunus trituberculatus</name>
    <dbReference type="NCBI Taxonomy" id="210409"/>
    <lineage>
        <taxon>Eukaryota</taxon>
        <taxon>Metazoa</taxon>
        <taxon>Ecdysozoa</taxon>
        <taxon>Arthropoda</taxon>
        <taxon>Crustacea</taxon>
        <taxon>Multicrustacea</taxon>
        <taxon>Malacostraca</taxon>
        <taxon>Eumalacostraca</taxon>
        <taxon>Eucarida</taxon>
        <taxon>Decapoda</taxon>
        <taxon>Pleocyemata</taxon>
        <taxon>Brachyura</taxon>
        <taxon>Eubrachyura</taxon>
        <taxon>Portunoidea</taxon>
        <taxon>Portunidae</taxon>
        <taxon>Portuninae</taxon>
        <taxon>Portunus</taxon>
    </lineage>
</organism>
<proteinExistence type="predicted"/>
<keyword evidence="2" id="KW-0812">Transmembrane</keyword>
<dbReference type="AlphaFoldDB" id="A0A5B7J6F3"/>
<reference evidence="3 4" key="1">
    <citation type="submission" date="2019-05" db="EMBL/GenBank/DDBJ databases">
        <title>Another draft genome of Portunus trituberculatus and its Hox gene families provides insights of decapod evolution.</title>
        <authorList>
            <person name="Jeong J.-H."/>
            <person name="Song I."/>
            <person name="Kim S."/>
            <person name="Choi T."/>
            <person name="Kim D."/>
            <person name="Ryu S."/>
            <person name="Kim W."/>
        </authorList>
    </citation>
    <scope>NUCLEOTIDE SEQUENCE [LARGE SCALE GENOMIC DNA]</scope>
    <source>
        <tissue evidence="3">Muscle</tissue>
    </source>
</reference>
<feature type="transmembrane region" description="Helical" evidence="2">
    <location>
        <begin position="97"/>
        <end position="130"/>
    </location>
</feature>
<feature type="region of interest" description="Disordered" evidence="1">
    <location>
        <begin position="29"/>
        <end position="53"/>
    </location>
</feature>
<name>A0A5B7J6F3_PORTR</name>
<evidence type="ECO:0000313" key="3">
    <source>
        <dbReference type="EMBL" id="MPC88044.1"/>
    </source>
</evidence>
<evidence type="ECO:0000313" key="4">
    <source>
        <dbReference type="Proteomes" id="UP000324222"/>
    </source>
</evidence>
<gene>
    <name evidence="3" type="ORF">E2C01_082934</name>
</gene>